<dbReference type="PANTHER" id="PTHR37957">
    <property type="entry name" value="BLR7070 PROTEIN"/>
    <property type="match status" value="1"/>
</dbReference>
<dbReference type="EMBL" id="BMGL01000009">
    <property type="protein sequence ID" value="GGE16724.1"/>
    <property type="molecule type" value="Genomic_DNA"/>
</dbReference>
<feature type="domain" description="Phytase-like" evidence="1">
    <location>
        <begin position="36"/>
        <end position="334"/>
    </location>
</feature>
<evidence type="ECO:0000259" key="1">
    <source>
        <dbReference type="Pfam" id="PF13449"/>
    </source>
</evidence>
<dbReference type="InterPro" id="IPR027372">
    <property type="entry name" value="Phytase-like_dom"/>
</dbReference>
<gene>
    <name evidence="2" type="ORF">GCM10010831_17530</name>
</gene>
<dbReference type="PANTHER" id="PTHR37957:SF1">
    <property type="entry name" value="PHYTASE-LIKE DOMAIN-CONTAINING PROTEIN"/>
    <property type="match status" value="1"/>
</dbReference>
<dbReference type="Proteomes" id="UP000599688">
    <property type="component" value="Unassembled WGS sequence"/>
</dbReference>
<keyword evidence="3" id="KW-1185">Reference proteome</keyword>
<sequence>MFSCAVTKFPEQEIYSLKLLDEYIIPAESYFNTYQIGGLSGIDFHNDTLYLIDDRSTKPIIYTAYLKTSNRKLDSLIFIKSLNLKEADKKFGEIALDLESIRVGKENTFWLSSEGNIHQQKNPSIFQIDAMGNLRKEMNLPNNFKVNGINSPINNRVFESLSWSWNQNFIWSATELPLQNDGKKPQLYTTFSPVRFTQFNPVTGEAQKQFIYALDRIVRLPLLPFYVNGITEILSLNEYEFLVLERAYSAGRGKHSNRVKLFVTNFKNASNTIATSHISKKDNWKIADKYLLLDLKKMRKQLSSKRIDNIEGLCFGPTLTNGNPTLLFISDNNFNSFGNQITQLIWMELIELE</sequence>
<dbReference type="Pfam" id="PF13449">
    <property type="entry name" value="Phytase-like"/>
    <property type="match status" value="1"/>
</dbReference>
<protein>
    <recommendedName>
        <fullName evidence="1">Phytase-like domain-containing protein</fullName>
    </recommendedName>
</protein>
<evidence type="ECO:0000313" key="3">
    <source>
        <dbReference type="Proteomes" id="UP000599688"/>
    </source>
</evidence>
<comment type="caution">
    <text evidence="2">The sequence shown here is derived from an EMBL/GenBank/DDBJ whole genome shotgun (WGS) entry which is preliminary data.</text>
</comment>
<name>A0A916ZW90_9FLAO</name>
<proteinExistence type="predicted"/>
<organism evidence="2 3">
    <name type="scientific">Psychroflexus salis</name>
    <dbReference type="NCBI Taxonomy" id="1526574"/>
    <lineage>
        <taxon>Bacteria</taxon>
        <taxon>Pseudomonadati</taxon>
        <taxon>Bacteroidota</taxon>
        <taxon>Flavobacteriia</taxon>
        <taxon>Flavobacteriales</taxon>
        <taxon>Flavobacteriaceae</taxon>
        <taxon>Psychroflexus</taxon>
    </lineage>
</organism>
<evidence type="ECO:0000313" key="2">
    <source>
        <dbReference type="EMBL" id="GGE16724.1"/>
    </source>
</evidence>
<accession>A0A916ZW90</accession>
<dbReference type="AlphaFoldDB" id="A0A916ZW90"/>
<reference evidence="2 3" key="1">
    <citation type="journal article" date="2014" name="Int. J. Syst. Evol. Microbiol.">
        <title>Complete genome sequence of Corynebacterium casei LMG S-19264T (=DSM 44701T), isolated from a smear-ripened cheese.</title>
        <authorList>
            <consortium name="US DOE Joint Genome Institute (JGI-PGF)"/>
            <person name="Walter F."/>
            <person name="Albersmeier A."/>
            <person name="Kalinowski J."/>
            <person name="Ruckert C."/>
        </authorList>
    </citation>
    <scope>NUCLEOTIDE SEQUENCE [LARGE SCALE GENOMIC DNA]</scope>
    <source>
        <strain evidence="2 3">CGMCC 1.12925</strain>
    </source>
</reference>